<feature type="transmembrane region" description="Helical" evidence="1">
    <location>
        <begin position="183"/>
        <end position="199"/>
    </location>
</feature>
<comment type="caution">
    <text evidence="5">The sequence shown here is derived from an EMBL/GenBank/DDBJ whole genome shotgun (WGS) entry which is preliminary data.</text>
</comment>
<evidence type="ECO:0000313" key="8">
    <source>
        <dbReference type="EMBL" id="CAF3879981.1"/>
    </source>
</evidence>
<proteinExistence type="predicted"/>
<dbReference type="Pfam" id="PF00892">
    <property type="entry name" value="EamA"/>
    <property type="match status" value="2"/>
</dbReference>
<dbReference type="Proteomes" id="UP000663887">
    <property type="component" value="Unassembled WGS sequence"/>
</dbReference>
<feature type="domain" description="EamA" evidence="2">
    <location>
        <begin position="258"/>
        <end position="396"/>
    </location>
</feature>
<evidence type="ECO:0000313" key="4">
    <source>
        <dbReference type="EMBL" id="CAF1594723.1"/>
    </source>
</evidence>
<dbReference type="Proteomes" id="UP000663834">
    <property type="component" value="Unassembled WGS sequence"/>
</dbReference>
<dbReference type="InterPro" id="IPR037185">
    <property type="entry name" value="EmrE-like"/>
</dbReference>
<gene>
    <name evidence="3" type="ORF">CJN711_LOCUS32289</name>
    <name evidence="4" type="ORF">KQP761_LOCUS21578</name>
    <name evidence="5" type="ORF">MBJ925_LOCUS295</name>
    <name evidence="8" type="ORF">UXM345_LOCUS9416</name>
    <name evidence="6" type="ORF">WKI299_LOCUS19989</name>
    <name evidence="7" type="ORF">XDN619_LOCUS36795</name>
</gene>
<dbReference type="PANTHER" id="PTHR22911">
    <property type="entry name" value="ACYL-MALONYL CONDENSING ENZYME-RELATED"/>
    <property type="match status" value="1"/>
</dbReference>
<dbReference type="OrthoDB" id="306876at2759"/>
<dbReference type="EMBL" id="CAJOBF010000859">
    <property type="protein sequence ID" value="CAF3879981.1"/>
    <property type="molecule type" value="Genomic_DNA"/>
</dbReference>
<dbReference type="EMBL" id="CAJNOV010015499">
    <property type="protein sequence ID" value="CAF1574568.1"/>
    <property type="molecule type" value="Genomic_DNA"/>
</dbReference>
<dbReference type="GO" id="GO:0016020">
    <property type="term" value="C:membrane"/>
    <property type="evidence" value="ECO:0007669"/>
    <property type="project" value="InterPro"/>
</dbReference>
<evidence type="ECO:0000313" key="5">
    <source>
        <dbReference type="EMBL" id="CAF1903938.1"/>
    </source>
</evidence>
<reference evidence="5" key="1">
    <citation type="submission" date="2021-02" db="EMBL/GenBank/DDBJ databases">
        <authorList>
            <person name="Nowell W R."/>
        </authorList>
    </citation>
    <scope>NUCLEOTIDE SEQUENCE</scope>
</reference>
<keyword evidence="1" id="KW-0812">Transmembrane</keyword>
<organism evidence="5 9">
    <name type="scientific">Rotaria magnacalcarata</name>
    <dbReference type="NCBI Taxonomy" id="392030"/>
    <lineage>
        <taxon>Eukaryota</taxon>
        <taxon>Metazoa</taxon>
        <taxon>Spiralia</taxon>
        <taxon>Gnathifera</taxon>
        <taxon>Rotifera</taxon>
        <taxon>Eurotatoria</taxon>
        <taxon>Bdelloidea</taxon>
        <taxon>Philodinida</taxon>
        <taxon>Philodinidae</taxon>
        <taxon>Rotaria</taxon>
    </lineage>
</organism>
<evidence type="ECO:0000313" key="3">
    <source>
        <dbReference type="EMBL" id="CAF1574568.1"/>
    </source>
</evidence>
<evidence type="ECO:0000313" key="6">
    <source>
        <dbReference type="EMBL" id="CAF2099702.1"/>
    </source>
</evidence>
<feature type="transmembrane region" description="Helical" evidence="1">
    <location>
        <begin position="149"/>
        <end position="171"/>
    </location>
</feature>
<dbReference type="EMBL" id="CAJNOW010011180">
    <property type="protein sequence ID" value="CAF1594723.1"/>
    <property type="molecule type" value="Genomic_DNA"/>
</dbReference>
<protein>
    <recommendedName>
        <fullName evidence="2">EamA domain-containing protein</fullName>
    </recommendedName>
</protein>
<evidence type="ECO:0000313" key="9">
    <source>
        <dbReference type="Proteomes" id="UP000663824"/>
    </source>
</evidence>
<feature type="transmembrane region" description="Helical" evidence="1">
    <location>
        <begin position="85"/>
        <end position="108"/>
    </location>
</feature>
<evidence type="ECO:0000259" key="2">
    <source>
        <dbReference type="Pfam" id="PF00892"/>
    </source>
</evidence>
<dbReference type="Proteomes" id="UP000663842">
    <property type="component" value="Unassembled WGS sequence"/>
</dbReference>
<feature type="transmembrane region" description="Helical" evidence="1">
    <location>
        <begin position="289"/>
        <end position="309"/>
    </location>
</feature>
<feature type="transmembrane region" description="Helical" evidence="1">
    <location>
        <begin position="380"/>
        <end position="403"/>
    </location>
</feature>
<feature type="transmembrane region" description="Helical" evidence="1">
    <location>
        <begin position="321"/>
        <end position="342"/>
    </location>
</feature>
<feature type="domain" description="EamA" evidence="2">
    <location>
        <begin position="90"/>
        <end position="220"/>
    </location>
</feature>
<dbReference type="PANTHER" id="PTHR22911:SF137">
    <property type="entry name" value="SOLUTE CARRIER FAMILY 35 MEMBER G2-RELATED"/>
    <property type="match status" value="1"/>
</dbReference>
<dbReference type="AlphaFoldDB" id="A0A816KFX0"/>
<dbReference type="EMBL" id="CAJNRE010000020">
    <property type="protein sequence ID" value="CAF1903938.1"/>
    <property type="molecule type" value="Genomic_DNA"/>
</dbReference>
<dbReference type="EMBL" id="CAJNRG010018998">
    <property type="protein sequence ID" value="CAF2267418.1"/>
    <property type="molecule type" value="Genomic_DNA"/>
</dbReference>
<accession>A0A816KFX0</accession>
<keyword evidence="1" id="KW-0472">Membrane</keyword>
<dbReference type="InterPro" id="IPR000620">
    <property type="entry name" value="EamA_dom"/>
</dbReference>
<sequence>MTHEEFTVEKNILIDNTTSTTIIPTENDNININNIDPLIEPLIDTDELEEAIHNDETLHRIERQVSSILSLNSHKQTPTKSSPEIISRCTGIILALIASCFFTCSSFIIKQLRVDFFDALLIRFFLQTGIILAFILYKKNKFINGSTNLIILQIVRAIIAVSGLLLFFWSYHYIPLPDLTTCRYTQVVWTAIIAMIIFRERISISTVLAIICTLTGVVLVAQPTFFFGNHQLFSNASEVAMNKSNTTSFELEESNRLLGLCLALGCAVSISLSIVINKKLLVSKIPQSIIMLQFSLLNIVVLFLNHMYNRLILHKYADRTMFTWQFFLAASVSLFQVISSTLTYRAIKLEHPSIISIVQSSDILFAIVLQNLFTNQKSNWFVLLGSLLVTTSIFLVGVPKFLLNRKQSLETKRNSSKL</sequence>
<dbReference type="Proteomes" id="UP000663856">
    <property type="component" value="Unassembled WGS sequence"/>
</dbReference>
<dbReference type="Proteomes" id="UP000663855">
    <property type="component" value="Unassembled WGS sequence"/>
</dbReference>
<evidence type="ECO:0000313" key="7">
    <source>
        <dbReference type="EMBL" id="CAF2267418.1"/>
    </source>
</evidence>
<evidence type="ECO:0000256" key="1">
    <source>
        <dbReference type="SAM" id="Phobius"/>
    </source>
</evidence>
<dbReference type="SUPFAM" id="SSF103481">
    <property type="entry name" value="Multidrug resistance efflux transporter EmrE"/>
    <property type="match status" value="2"/>
</dbReference>
<name>A0A816KFX0_9BILA</name>
<feature type="transmembrane region" description="Helical" evidence="1">
    <location>
        <begin position="206"/>
        <end position="227"/>
    </location>
</feature>
<dbReference type="Proteomes" id="UP000663824">
    <property type="component" value="Unassembled WGS sequence"/>
</dbReference>
<feature type="transmembrane region" description="Helical" evidence="1">
    <location>
        <begin position="120"/>
        <end position="137"/>
    </location>
</feature>
<keyword evidence="1" id="KW-1133">Transmembrane helix</keyword>
<dbReference type="EMBL" id="CAJNRF010008217">
    <property type="protein sequence ID" value="CAF2099702.1"/>
    <property type="molecule type" value="Genomic_DNA"/>
</dbReference>